<evidence type="ECO:0000313" key="2">
    <source>
        <dbReference type="EMBL" id="KAG9452457.1"/>
    </source>
</evidence>
<dbReference type="PANTHER" id="PTHR33443">
    <property type="entry name" value="ZGC:112980"/>
    <property type="match status" value="1"/>
</dbReference>
<sequence length="138" mass="15871">MKRRRPHRGQKTSSSIKSSKKSDPVMREIPIEEDDQECYVLQTVPTNLHFSCNLSPNQSDDLNLIAQKEPVAIRDFPHPRHLCVNFPFNETPHETYCTNCYCYVCESPAPCFQWEGINGHSHVTKSSKKDTLIIHMSP</sequence>
<dbReference type="PANTHER" id="PTHR33443:SF35">
    <property type="entry name" value="VQ DOMAIN-CONTAINING PROTEIN"/>
    <property type="match status" value="1"/>
</dbReference>
<organism evidence="2 3">
    <name type="scientific">Aristolochia fimbriata</name>
    <name type="common">White veined hardy Dutchman's pipe vine</name>
    <dbReference type="NCBI Taxonomy" id="158543"/>
    <lineage>
        <taxon>Eukaryota</taxon>
        <taxon>Viridiplantae</taxon>
        <taxon>Streptophyta</taxon>
        <taxon>Embryophyta</taxon>
        <taxon>Tracheophyta</taxon>
        <taxon>Spermatophyta</taxon>
        <taxon>Magnoliopsida</taxon>
        <taxon>Magnoliidae</taxon>
        <taxon>Piperales</taxon>
        <taxon>Aristolochiaceae</taxon>
        <taxon>Aristolochia</taxon>
    </lineage>
</organism>
<dbReference type="InterPro" id="IPR053234">
    <property type="entry name" value="RPM1_Interactor"/>
</dbReference>
<name>A0AAV7EXS5_ARIFI</name>
<feature type="region of interest" description="Disordered" evidence="1">
    <location>
        <begin position="1"/>
        <end position="27"/>
    </location>
</feature>
<evidence type="ECO:0000256" key="1">
    <source>
        <dbReference type="SAM" id="MobiDB-lite"/>
    </source>
</evidence>
<reference evidence="2 3" key="1">
    <citation type="submission" date="2021-07" db="EMBL/GenBank/DDBJ databases">
        <title>The Aristolochia fimbriata genome: insights into angiosperm evolution, floral development and chemical biosynthesis.</title>
        <authorList>
            <person name="Jiao Y."/>
        </authorList>
    </citation>
    <scope>NUCLEOTIDE SEQUENCE [LARGE SCALE GENOMIC DNA]</scope>
    <source>
        <strain evidence="2">IBCAS-2021</strain>
        <tissue evidence="2">Leaf</tissue>
    </source>
</reference>
<dbReference type="AlphaFoldDB" id="A0AAV7EXS5"/>
<comment type="caution">
    <text evidence="2">The sequence shown here is derived from an EMBL/GenBank/DDBJ whole genome shotgun (WGS) entry which is preliminary data.</text>
</comment>
<keyword evidence="3" id="KW-1185">Reference proteome</keyword>
<accession>A0AAV7EXS5</accession>
<feature type="compositionally biased region" description="Basic residues" evidence="1">
    <location>
        <begin position="1"/>
        <end position="10"/>
    </location>
</feature>
<protein>
    <submittedName>
        <fullName evidence="2">Uncharacterized protein</fullName>
    </submittedName>
</protein>
<dbReference type="EMBL" id="JAINDJ010000003">
    <property type="protein sequence ID" value="KAG9452457.1"/>
    <property type="molecule type" value="Genomic_DNA"/>
</dbReference>
<gene>
    <name evidence="2" type="ORF">H6P81_005361</name>
</gene>
<evidence type="ECO:0000313" key="3">
    <source>
        <dbReference type="Proteomes" id="UP000825729"/>
    </source>
</evidence>
<dbReference type="Proteomes" id="UP000825729">
    <property type="component" value="Unassembled WGS sequence"/>
</dbReference>
<proteinExistence type="predicted"/>